<dbReference type="GO" id="GO:0045454">
    <property type="term" value="P:cell redox homeostasis"/>
    <property type="evidence" value="ECO:0007669"/>
    <property type="project" value="TreeGrafter"/>
</dbReference>
<dbReference type="PANTHER" id="PTHR10430:SF16">
    <property type="entry name" value="PEROXIREDOXIN-5, MITOCHONDRIAL"/>
    <property type="match status" value="1"/>
</dbReference>
<evidence type="ECO:0000256" key="4">
    <source>
        <dbReference type="ARBA" id="ARBA00023284"/>
    </source>
</evidence>
<keyword evidence="4" id="KW-0676">Redox-active center</keyword>
<dbReference type="OrthoDB" id="9800621at2"/>
<dbReference type="Pfam" id="PF00462">
    <property type="entry name" value="Glutaredoxin"/>
    <property type="match status" value="1"/>
</dbReference>
<dbReference type="InterPro" id="IPR002109">
    <property type="entry name" value="Glutaredoxin"/>
</dbReference>
<dbReference type="PANTHER" id="PTHR10430">
    <property type="entry name" value="PEROXIREDOXIN"/>
    <property type="match status" value="1"/>
</dbReference>
<keyword evidence="1 7" id="KW-0575">Peroxidase</keyword>
<dbReference type="InterPro" id="IPR014025">
    <property type="entry name" value="Glutaredoxin_subgr"/>
</dbReference>
<dbReference type="Pfam" id="PF08534">
    <property type="entry name" value="Redoxin"/>
    <property type="match status" value="1"/>
</dbReference>
<evidence type="ECO:0000256" key="5">
    <source>
        <dbReference type="PIRSR" id="PIRSR637944-1"/>
    </source>
</evidence>
<reference evidence="7 8" key="1">
    <citation type="submission" date="2015-09" db="EMBL/GenBank/DDBJ databases">
        <title>Sorangium comparison.</title>
        <authorList>
            <person name="Zaburannyi N."/>
            <person name="Bunk B."/>
            <person name="Overmann J."/>
            <person name="Mueller R."/>
        </authorList>
    </citation>
    <scope>NUCLEOTIDE SEQUENCE [LARGE SCALE GENOMIC DNA]</scope>
    <source>
        <strain evidence="7 8">So ce26</strain>
    </source>
</reference>
<dbReference type="GO" id="GO:0005737">
    <property type="term" value="C:cytoplasm"/>
    <property type="evidence" value="ECO:0007669"/>
    <property type="project" value="TreeGrafter"/>
</dbReference>
<proteinExistence type="predicted"/>
<accession>A0A2L0EKL8</accession>
<dbReference type="GO" id="GO:0042744">
    <property type="term" value="P:hydrogen peroxide catabolic process"/>
    <property type="evidence" value="ECO:0007669"/>
    <property type="project" value="TreeGrafter"/>
</dbReference>
<dbReference type="InterPro" id="IPR036249">
    <property type="entry name" value="Thioredoxin-like_sf"/>
</dbReference>
<protein>
    <submittedName>
        <fullName evidence="7">Glutathione amide-dependent peroxidase</fullName>
    </submittedName>
</protein>
<dbReference type="GO" id="GO:0034599">
    <property type="term" value="P:cellular response to oxidative stress"/>
    <property type="evidence" value="ECO:0007669"/>
    <property type="project" value="InterPro"/>
</dbReference>
<feature type="active site" description="Cysteine sulfenic acid (-SOH) intermediate" evidence="5">
    <location>
        <position position="50"/>
    </location>
</feature>
<dbReference type="Proteomes" id="UP000238348">
    <property type="component" value="Chromosome"/>
</dbReference>
<dbReference type="AlphaFoldDB" id="A0A2L0EKL8"/>
<dbReference type="EMBL" id="CP012673">
    <property type="protein sequence ID" value="AUX39841.1"/>
    <property type="molecule type" value="Genomic_DNA"/>
</dbReference>
<organism evidence="7 8">
    <name type="scientific">Sorangium cellulosum</name>
    <name type="common">Polyangium cellulosum</name>
    <dbReference type="NCBI Taxonomy" id="56"/>
    <lineage>
        <taxon>Bacteria</taxon>
        <taxon>Pseudomonadati</taxon>
        <taxon>Myxococcota</taxon>
        <taxon>Polyangia</taxon>
        <taxon>Polyangiales</taxon>
        <taxon>Polyangiaceae</taxon>
        <taxon>Sorangium</taxon>
    </lineage>
</organism>
<sequence length="240" mass="26752">MLKNLEGQRVPEVTFRTRVDGQWKDVTTKEVFAGKKVVVFALPGAFTPTCSSAHVPRYNELADEFKRRGVDTIACVSVNDAFVMDEWAKNQNAEKILFLPDGNGEFSEKMGMLVDKASLGFGKRSWRYSMLVDDGVIKKMFIEPEVEGDPFQVSDADTMLKHLDPESKAPHDILLFTKPGCGYCTKAKRLLEERKLAYEEVPASPRRLRAVSGKSSTPQVFIDGQHIGGADDLEAYLAKS</sequence>
<dbReference type="InterPro" id="IPR013740">
    <property type="entry name" value="Redoxin"/>
</dbReference>
<dbReference type="RefSeq" id="WP_104977736.1">
    <property type="nucleotide sequence ID" value="NZ_CP012673.1"/>
</dbReference>
<dbReference type="PRINTS" id="PR00160">
    <property type="entry name" value="GLUTAREDOXIN"/>
</dbReference>
<gene>
    <name evidence="7" type="ORF">SOCE26_012360</name>
</gene>
<evidence type="ECO:0000256" key="3">
    <source>
        <dbReference type="ARBA" id="ARBA00023002"/>
    </source>
</evidence>
<evidence type="ECO:0000313" key="7">
    <source>
        <dbReference type="EMBL" id="AUX39841.1"/>
    </source>
</evidence>
<evidence type="ECO:0000256" key="1">
    <source>
        <dbReference type="ARBA" id="ARBA00022559"/>
    </source>
</evidence>
<dbReference type="SUPFAM" id="SSF52833">
    <property type="entry name" value="Thioredoxin-like"/>
    <property type="match status" value="1"/>
</dbReference>
<dbReference type="InterPro" id="IPR013766">
    <property type="entry name" value="Thioredoxin_domain"/>
</dbReference>
<dbReference type="GO" id="GO:0008379">
    <property type="term" value="F:thioredoxin peroxidase activity"/>
    <property type="evidence" value="ECO:0007669"/>
    <property type="project" value="InterPro"/>
</dbReference>
<dbReference type="CDD" id="cd03013">
    <property type="entry name" value="PRX5_like"/>
    <property type="match status" value="1"/>
</dbReference>
<dbReference type="PROSITE" id="PS51352">
    <property type="entry name" value="THIOREDOXIN_2"/>
    <property type="match status" value="1"/>
</dbReference>
<keyword evidence="2" id="KW-0049">Antioxidant</keyword>
<feature type="domain" description="Thioredoxin" evidence="6">
    <location>
        <begin position="4"/>
        <end position="168"/>
    </location>
</feature>
<dbReference type="InterPro" id="IPR037944">
    <property type="entry name" value="PRX5-like"/>
</dbReference>
<dbReference type="FunFam" id="3.40.30.10:FF:000020">
    <property type="entry name" value="Peroxiredoxin"/>
    <property type="match status" value="1"/>
</dbReference>
<dbReference type="PROSITE" id="PS51354">
    <property type="entry name" value="GLUTAREDOXIN_2"/>
    <property type="match status" value="1"/>
</dbReference>
<name>A0A2L0EKL8_SORCE</name>
<keyword evidence="3" id="KW-0560">Oxidoreductase</keyword>
<evidence type="ECO:0000256" key="2">
    <source>
        <dbReference type="ARBA" id="ARBA00022862"/>
    </source>
</evidence>
<evidence type="ECO:0000259" key="6">
    <source>
        <dbReference type="PROSITE" id="PS51352"/>
    </source>
</evidence>
<evidence type="ECO:0000313" key="8">
    <source>
        <dbReference type="Proteomes" id="UP000238348"/>
    </source>
</evidence>
<dbReference type="Gene3D" id="3.40.30.10">
    <property type="entry name" value="Glutaredoxin"/>
    <property type="match status" value="2"/>
</dbReference>